<name>A0AC35TIT8_9BILA</name>
<reference evidence="2" key="1">
    <citation type="submission" date="2016-11" db="UniProtKB">
        <authorList>
            <consortium name="WormBaseParasite"/>
        </authorList>
    </citation>
    <scope>IDENTIFICATION</scope>
    <source>
        <strain evidence="2">KR3021</strain>
    </source>
</reference>
<evidence type="ECO:0000313" key="1">
    <source>
        <dbReference type="Proteomes" id="UP000095286"/>
    </source>
</evidence>
<protein>
    <submittedName>
        <fullName evidence="2">C-CAP/cofactor C-like domain-containing protein</fullName>
    </submittedName>
</protein>
<organism evidence="1 2">
    <name type="scientific">Rhabditophanes sp. KR3021</name>
    <dbReference type="NCBI Taxonomy" id="114890"/>
    <lineage>
        <taxon>Eukaryota</taxon>
        <taxon>Metazoa</taxon>
        <taxon>Ecdysozoa</taxon>
        <taxon>Nematoda</taxon>
        <taxon>Chromadorea</taxon>
        <taxon>Rhabditida</taxon>
        <taxon>Tylenchina</taxon>
        <taxon>Panagrolaimomorpha</taxon>
        <taxon>Strongyloidoidea</taxon>
        <taxon>Alloionematidae</taxon>
        <taxon>Rhabditophanes</taxon>
    </lineage>
</organism>
<sequence>MEEVNKFRQAKLLSKLSEKMVKVDDVVSVDAVSTVASDLLCQINNAIETKAKNNTALKAQVTQHLQKYGGMLPYWDLKLKKGLQKVEESNAEDEGPKVFSFSRDRKPRAQKVAETPVQVEEKKAPVAEKVLEGFPTGTIVISDETDVRKVVNGADGFDVRIHNMVTSNLTFAFKPSSVIIKNVLKCNITFPSVKGSLLIFNSKSSEIASLAQQIRIHESEDLVVSASCGAIIIEDCTQIKIRGFKLGDGERMAPSDVKDFNWLVRGSQSPNWSYIQ</sequence>
<proteinExistence type="predicted"/>
<accession>A0AC35TIT8</accession>
<dbReference type="WBParaSite" id="RSKR_0000111500.1">
    <property type="protein sequence ID" value="RSKR_0000111500.1"/>
    <property type="gene ID" value="RSKR_0000111500"/>
</dbReference>
<dbReference type="Proteomes" id="UP000095286">
    <property type="component" value="Unplaced"/>
</dbReference>
<evidence type="ECO:0000313" key="2">
    <source>
        <dbReference type="WBParaSite" id="RSKR_0000111500.1"/>
    </source>
</evidence>